<protein>
    <submittedName>
        <fullName evidence="1">Uncharacterized protein</fullName>
    </submittedName>
</protein>
<dbReference type="InterPro" id="IPR027417">
    <property type="entry name" value="P-loop_NTPase"/>
</dbReference>
<dbReference type="Proteomes" id="UP000184394">
    <property type="component" value="Unassembled WGS sequence"/>
</dbReference>
<proteinExistence type="predicted"/>
<evidence type="ECO:0000313" key="2">
    <source>
        <dbReference type="Proteomes" id="UP000184394"/>
    </source>
</evidence>
<evidence type="ECO:0000313" key="1">
    <source>
        <dbReference type="EMBL" id="SHM31517.1"/>
    </source>
</evidence>
<dbReference type="OrthoDB" id="1828302at2"/>
<reference evidence="1 2" key="1">
    <citation type="submission" date="2016-11" db="EMBL/GenBank/DDBJ databases">
        <authorList>
            <person name="Jaros S."/>
            <person name="Januszkiewicz K."/>
            <person name="Wedrychowicz H."/>
        </authorList>
    </citation>
    <scope>NUCLEOTIDE SEQUENCE [LARGE SCALE GENOMIC DNA]</scope>
    <source>
        <strain evidence="1 2">Y1</strain>
    </source>
</reference>
<organism evidence="1 2">
    <name type="scientific">Ruminococcus flavefaciens</name>
    <dbReference type="NCBI Taxonomy" id="1265"/>
    <lineage>
        <taxon>Bacteria</taxon>
        <taxon>Bacillati</taxon>
        <taxon>Bacillota</taxon>
        <taxon>Clostridia</taxon>
        <taxon>Eubacteriales</taxon>
        <taxon>Oscillospiraceae</taxon>
        <taxon>Ruminococcus</taxon>
    </lineage>
</organism>
<dbReference type="AlphaFoldDB" id="A0A1M7HTT9"/>
<dbReference type="SUPFAM" id="SSF52540">
    <property type="entry name" value="P-loop containing nucleoside triphosphate hydrolases"/>
    <property type="match status" value="1"/>
</dbReference>
<sequence>MASKSTFICPYCFEKHKLSAVQFRCTNRRCKDVPDIEMTKYENGNIKIPKQGKITFTSPSKNPFLVPLSAPCPECKNVTYKRVCPSCHNELPESTLTGKDMIISVVGSRATGKSHFVGVIIKELRDRISISFGGSLEGFSDSYQRWEKNFGNQLYNNNEKLELTQSSVQNVDNGAYRPLIFKLKLKKKKFFGRDEIESFTFVFFDTAGEDLNDEDTMSTVNKYICKSAGIIFLLDPMQIPAVSNQLDESVVSRAAGIDWRKAAKADDIMTRVSNLIRKDKGMSETQKIDIPVAAVFSKFDVIENIVPPDCTVHNPSPHCSEKCFCLSDWHNVNSEILALLHEWKADAFISQLETNYTTYSYFTASALGLNNNPTSDGRIERPRPHRIEDALLWILKENDVIKGKK</sequence>
<accession>A0A1M7HTT9</accession>
<name>A0A1M7HTT9_RUMFL</name>
<gene>
    <name evidence="1" type="ORF">SAMN04487860_10372</name>
</gene>
<dbReference type="RefSeq" id="WP_072949115.1">
    <property type="nucleotide sequence ID" value="NZ_FRCT01000003.1"/>
</dbReference>
<dbReference type="EMBL" id="FRCT01000003">
    <property type="protein sequence ID" value="SHM31517.1"/>
    <property type="molecule type" value="Genomic_DNA"/>
</dbReference>